<evidence type="ECO:0000313" key="2">
    <source>
        <dbReference type="Proteomes" id="UP000823868"/>
    </source>
</evidence>
<reference evidence="1" key="2">
    <citation type="submission" date="2021-04" db="EMBL/GenBank/DDBJ databases">
        <authorList>
            <person name="Gilroy R."/>
        </authorList>
    </citation>
    <scope>NUCLEOTIDE SEQUENCE</scope>
    <source>
        <strain evidence="1">ChiBcec16_6824</strain>
    </source>
</reference>
<dbReference type="InterPro" id="IPR036412">
    <property type="entry name" value="HAD-like_sf"/>
</dbReference>
<name>A0A9D2BYK6_9FIRM</name>
<dbReference type="GO" id="GO:0000287">
    <property type="term" value="F:magnesium ion binding"/>
    <property type="evidence" value="ECO:0007669"/>
    <property type="project" value="TreeGrafter"/>
</dbReference>
<dbReference type="Gene3D" id="3.30.1240.10">
    <property type="match status" value="1"/>
</dbReference>
<protein>
    <submittedName>
        <fullName evidence="1">Cof-type HAD-IIB family hydrolase</fullName>
    </submittedName>
</protein>
<dbReference type="Pfam" id="PF08282">
    <property type="entry name" value="Hydrolase_3"/>
    <property type="match status" value="1"/>
</dbReference>
<gene>
    <name evidence="1" type="ORF">H9841_03145</name>
</gene>
<dbReference type="InterPro" id="IPR006379">
    <property type="entry name" value="HAD-SF_hydro_IIB"/>
</dbReference>
<dbReference type="EMBL" id="DXDX01000060">
    <property type="protein sequence ID" value="HIY20883.1"/>
    <property type="molecule type" value="Genomic_DNA"/>
</dbReference>
<accession>A0A9D2BYK6</accession>
<organism evidence="1 2">
    <name type="scientific">Candidatus Flavonifractor merdigallinarum</name>
    <dbReference type="NCBI Taxonomy" id="2838589"/>
    <lineage>
        <taxon>Bacteria</taxon>
        <taxon>Bacillati</taxon>
        <taxon>Bacillota</taxon>
        <taxon>Clostridia</taxon>
        <taxon>Eubacteriales</taxon>
        <taxon>Oscillospiraceae</taxon>
        <taxon>Flavonifractor</taxon>
    </lineage>
</organism>
<evidence type="ECO:0000313" key="1">
    <source>
        <dbReference type="EMBL" id="HIY20883.1"/>
    </source>
</evidence>
<dbReference type="NCBIfam" id="TIGR01484">
    <property type="entry name" value="HAD-SF-IIB"/>
    <property type="match status" value="1"/>
</dbReference>
<dbReference type="InterPro" id="IPR023214">
    <property type="entry name" value="HAD_sf"/>
</dbReference>
<comment type="caution">
    <text evidence="1">The sequence shown here is derived from an EMBL/GenBank/DDBJ whole genome shotgun (WGS) entry which is preliminary data.</text>
</comment>
<reference evidence="1" key="1">
    <citation type="journal article" date="2021" name="PeerJ">
        <title>Extensive microbial diversity within the chicken gut microbiome revealed by metagenomics and culture.</title>
        <authorList>
            <person name="Gilroy R."/>
            <person name="Ravi A."/>
            <person name="Getino M."/>
            <person name="Pursley I."/>
            <person name="Horton D.L."/>
            <person name="Alikhan N.F."/>
            <person name="Baker D."/>
            <person name="Gharbi K."/>
            <person name="Hall N."/>
            <person name="Watson M."/>
            <person name="Adriaenssens E.M."/>
            <person name="Foster-Nyarko E."/>
            <person name="Jarju S."/>
            <person name="Secka A."/>
            <person name="Antonio M."/>
            <person name="Oren A."/>
            <person name="Chaudhuri R.R."/>
            <person name="La Ragione R."/>
            <person name="Hildebrand F."/>
            <person name="Pallen M.J."/>
        </authorList>
    </citation>
    <scope>NUCLEOTIDE SEQUENCE</scope>
    <source>
        <strain evidence="1">ChiBcec16_6824</strain>
    </source>
</reference>
<dbReference type="PANTHER" id="PTHR10000">
    <property type="entry name" value="PHOSPHOSERINE PHOSPHATASE"/>
    <property type="match status" value="1"/>
</dbReference>
<proteinExistence type="predicted"/>
<dbReference type="GO" id="GO:0005829">
    <property type="term" value="C:cytosol"/>
    <property type="evidence" value="ECO:0007669"/>
    <property type="project" value="TreeGrafter"/>
</dbReference>
<dbReference type="GO" id="GO:0016791">
    <property type="term" value="F:phosphatase activity"/>
    <property type="evidence" value="ECO:0007669"/>
    <property type="project" value="TreeGrafter"/>
</dbReference>
<dbReference type="Proteomes" id="UP000823868">
    <property type="component" value="Unassembled WGS sequence"/>
</dbReference>
<sequence length="263" mass="28478">MIKLIASDIDGTLMPYGRTELDPRLFPIIHRLREKGVLFCPASGRQFHSLRHLFAPIANDIAFLCENGAILYGAGTEDSAPVLSKTAMPRESALELAHDILALPAGAHIVISGANTSYLVGDEAVFQEQLVQATGNRTTLVARPEDVPEDILKVSLYRHTGSEPDADRLGPRWANVFRMALAGPGWLDFMSADKGDGLRGICAALGLTPDQVVVFGDHYNDVPMLEAAGTAYLMEGSDPALKARFPRHCSNVEDTLEEILATL</sequence>
<dbReference type="SUPFAM" id="SSF56784">
    <property type="entry name" value="HAD-like"/>
    <property type="match status" value="1"/>
</dbReference>
<dbReference type="PANTHER" id="PTHR10000:SF53">
    <property type="entry name" value="5-AMINO-6-(5-PHOSPHO-D-RIBITYLAMINO)URACIL PHOSPHATASE YBJI-RELATED"/>
    <property type="match status" value="1"/>
</dbReference>
<keyword evidence="1" id="KW-0378">Hydrolase</keyword>
<dbReference type="AlphaFoldDB" id="A0A9D2BYK6"/>
<dbReference type="Gene3D" id="3.40.50.1000">
    <property type="entry name" value="HAD superfamily/HAD-like"/>
    <property type="match status" value="1"/>
</dbReference>